<evidence type="ECO:0000256" key="1">
    <source>
        <dbReference type="SAM" id="Coils"/>
    </source>
</evidence>
<dbReference type="Proteomes" id="UP000887565">
    <property type="component" value="Unplaced"/>
</dbReference>
<evidence type="ECO:0000313" key="3">
    <source>
        <dbReference type="WBParaSite" id="nRc.2.0.1.t36291-RA"/>
    </source>
</evidence>
<accession>A0A915KE11</accession>
<keyword evidence="2" id="KW-1185">Reference proteome</keyword>
<organism evidence="2 3">
    <name type="scientific">Romanomermis culicivorax</name>
    <name type="common">Nematode worm</name>
    <dbReference type="NCBI Taxonomy" id="13658"/>
    <lineage>
        <taxon>Eukaryota</taxon>
        <taxon>Metazoa</taxon>
        <taxon>Ecdysozoa</taxon>
        <taxon>Nematoda</taxon>
        <taxon>Enoplea</taxon>
        <taxon>Dorylaimia</taxon>
        <taxon>Mermithida</taxon>
        <taxon>Mermithoidea</taxon>
        <taxon>Mermithidae</taxon>
        <taxon>Romanomermis</taxon>
    </lineage>
</organism>
<keyword evidence="1" id="KW-0175">Coiled coil</keyword>
<name>A0A915KE11_ROMCU</name>
<dbReference type="AlphaFoldDB" id="A0A915KE11"/>
<protein>
    <submittedName>
        <fullName evidence="3">Uncharacterized protein</fullName>
    </submittedName>
</protein>
<feature type="coiled-coil region" evidence="1">
    <location>
        <begin position="1"/>
        <end position="28"/>
    </location>
</feature>
<sequence>MLTLKRKESKSLKKLEELQKEVAELKEIIIPGNVNQRAALQREMPRLQEMALAA</sequence>
<dbReference type="WBParaSite" id="nRc.2.0.1.t36291-RA">
    <property type="protein sequence ID" value="nRc.2.0.1.t36291-RA"/>
    <property type="gene ID" value="nRc.2.0.1.g36291"/>
</dbReference>
<evidence type="ECO:0000313" key="2">
    <source>
        <dbReference type="Proteomes" id="UP000887565"/>
    </source>
</evidence>
<proteinExistence type="predicted"/>
<reference evidence="3" key="1">
    <citation type="submission" date="2022-11" db="UniProtKB">
        <authorList>
            <consortium name="WormBaseParasite"/>
        </authorList>
    </citation>
    <scope>IDENTIFICATION</scope>
</reference>